<dbReference type="EC" id="2.7.13.3" evidence="3"/>
<dbReference type="SMART" id="SM00304">
    <property type="entry name" value="HAMP"/>
    <property type="match status" value="1"/>
</dbReference>
<dbReference type="SUPFAM" id="SSF55874">
    <property type="entry name" value="ATPase domain of HSP90 chaperone/DNA topoisomerase II/histidine kinase"/>
    <property type="match status" value="1"/>
</dbReference>
<evidence type="ECO:0000259" key="16">
    <source>
        <dbReference type="PROSITE" id="PS50885"/>
    </source>
</evidence>
<dbReference type="InterPro" id="IPR005467">
    <property type="entry name" value="His_kinase_dom"/>
</dbReference>
<evidence type="ECO:0000256" key="1">
    <source>
        <dbReference type="ARBA" id="ARBA00000085"/>
    </source>
</evidence>
<dbReference type="PANTHER" id="PTHR45528:SF1">
    <property type="entry name" value="SENSOR HISTIDINE KINASE CPXA"/>
    <property type="match status" value="1"/>
</dbReference>
<dbReference type="GO" id="GO:0005524">
    <property type="term" value="F:ATP binding"/>
    <property type="evidence" value="ECO:0007669"/>
    <property type="project" value="UniProtKB-KW"/>
</dbReference>
<keyword evidence="11 14" id="KW-1133">Transmembrane helix</keyword>
<evidence type="ECO:0000256" key="2">
    <source>
        <dbReference type="ARBA" id="ARBA00004651"/>
    </source>
</evidence>
<evidence type="ECO:0000313" key="18">
    <source>
        <dbReference type="Proteomes" id="UP000398619"/>
    </source>
</evidence>
<evidence type="ECO:0000256" key="9">
    <source>
        <dbReference type="ARBA" id="ARBA00022777"/>
    </source>
</evidence>
<dbReference type="Gene3D" id="3.30.565.10">
    <property type="entry name" value="Histidine kinase-like ATPase, C-terminal domain"/>
    <property type="match status" value="1"/>
</dbReference>
<protein>
    <recommendedName>
        <fullName evidence="3">histidine kinase</fullName>
        <ecNumber evidence="3">2.7.13.3</ecNumber>
    </recommendedName>
</protein>
<dbReference type="Proteomes" id="UP000398619">
    <property type="component" value="Unassembled WGS sequence"/>
</dbReference>
<dbReference type="SUPFAM" id="SSF158472">
    <property type="entry name" value="HAMP domain-like"/>
    <property type="match status" value="1"/>
</dbReference>
<evidence type="ECO:0000259" key="15">
    <source>
        <dbReference type="PROSITE" id="PS50109"/>
    </source>
</evidence>
<dbReference type="InterPro" id="IPR036097">
    <property type="entry name" value="HisK_dim/P_sf"/>
</dbReference>
<dbReference type="PANTHER" id="PTHR45528">
    <property type="entry name" value="SENSOR HISTIDINE KINASE CPXA"/>
    <property type="match status" value="1"/>
</dbReference>
<evidence type="ECO:0000256" key="11">
    <source>
        <dbReference type="ARBA" id="ARBA00022989"/>
    </source>
</evidence>
<dbReference type="CDD" id="cd06225">
    <property type="entry name" value="HAMP"/>
    <property type="match status" value="1"/>
</dbReference>
<dbReference type="SMART" id="SM00388">
    <property type="entry name" value="HisKA"/>
    <property type="match status" value="1"/>
</dbReference>
<dbReference type="InterPro" id="IPR003660">
    <property type="entry name" value="HAMP_dom"/>
</dbReference>
<dbReference type="InterPro" id="IPR050398">
    <property type="entry name" value="HssS/ArlS-like"/>
</dbReference>
<dbReference type="CDD" id="cd00082">
    <property type="entry name" value="HisKA"/>
    <property type="match status" value="1"/>
</dbReference>
<keyword evidence="9 17" id="KW-0418">Kinase</keyword>
<dbReference type="Gene3D" id="6.10.340.10">
    <property type="match status" value="1"/>
</dbReference>
<keyword evidence="13 14" id="KW-0472">Membrane</keyword>
<gene>
    <name evidence="17" type="primary">cusS</name>
    <name evidence="17" type="ORF">DLSSTS7063_02111</name>
</gene>
<keyword evidence="10" id="KW-0067">ATP-binding</keyword>
<dbReference type="PROSITE" id="PS50885">
    <property type="entry name" value="HAMP"/>
    <property type="match status" value="1"/>
</dbReference>
<name>A0A564U648_9FIRM</name>
<feature type="domain" description="HAMP" evidence="16">
    <location>
        <begin position="171"/>
        <end position="223"/>
    </location>
</feature>
<dbReference type="EMBL" id="CABHNM010000048">
    <property type="protein sequence ID" value="VUX14999.1"/>
    <property type="molecule type" value="Genomic_DNA"/>
</dbReference>
<evidence type="ECO:0000313" key="17">
    <source>
        <dbReference type="EMBL" id="VUX14999.1"/>
    </source>
</evidence>
<evidence type="ECO:0000256" key="10">
    <source>
        <dbReference type="ARBA" id="ARBA00022840"/>
    </source>
</evidence>
<dbReference type="SUPFAM" id="SSF47384">
    <property type="entry name" value="Homodimeric domain of signal transducing histidine kinase"/>
    <property type="match status" value="1"/>
</dbReference>
<evidence type="ECO:0000256" key="8">
    <source>
        <dbReference type="ARBA" id="ARBA00022741"/>
    </source>
</evidence>
<keyword evidence="4" id="KW-1003">Cell membrane</keyword>
<reference evidence="17 18" key="1">
    <citation type="submission" date="2019-07" db="EMBL/GenBank/DDBJ databases">
        <authorList>
            <person name="Hibberd C M."/>
            <person name="Gehrig L. J."/>
            <person name="Chang H.-W."/>
            <person name="Venkatesh S."/>
        </authorList>
    </citation>
    <scope>NUCLEOTIDE SEQUENCE [LARGE SCALE GENOMIC DNA]</scope>
    <source>
        <strain evidence="17">Dorea_longicatena_SSTS_Bg7063</strain>
    </source>
</reference>
<dbReference type="InterPro" id="IPR036890">
    <property type="entry name" value="HATPase_C_sf"/>
</dbReference>
<evidence type="ECO:0000256" key="4">
    <source>
        <dbReference type="ARBA" id="ARBA00022475"/>
    </source>
</evidence>
<feature type="transmembrane region" description="Helical" evidence="14">
    <location>
        <begin position="12"/>
        <end position="33"/>
    </location>
</feature>
<evidence type="ECO:0000256" key="3">
    <source>
        <dbReference type="ARBA" id="ARBA00012438"/>
    </source>
</evidence>
<feature type="transmembrane region" description="Helical" evidence="14">
    <location>
        <begin position="148"/>
        <end position="170"/>
    </location>
</feature>
<evidence type="ECO:0000256" key="7">
    <source>
        <dbReference type="ARBA" id="ARBA00022692"/>
    </source>
</evidence>
<evidence type="ECO:0000256" key="6">
    <source>
        <dbReference type="ARBA" id="ARBA00022679"/>
    </source>
</evidence>
<keyword evidence="5" id="KW-0597">Phosphoprotein</keyword>
<evidence type="ECO:0000256" key="5">
    <source>
        <dbReference type="ARBA" id="ARBA00022553"/>
    </source>
</evidence>
<dbReference type="PROSITE" id="PS50109">
    <property type="entry name" value="HIS_KIN"/>
    <property type="match status" value="1"/>
</dbReference>
<keyword evidence="8" id="KW-0547">Nucleotide-binding</keyword>
<dbReference type="GO" id="GO:0000155">
    <property type="term" value="F:phosphorelay sensor kinase activity"/>
    <property type="evidence" value="ECO:0007669"/>
    <property type="project" value="InterPro"/>
</dbReference>
<evidence type="ECO:0000256" key="14">
    <source>
        <dbReference type="SAM" id="Phobius"/>
    </source>
</evidence>
<feature type="domain" description="Histidine kinase" evidence="15">
    <location>
        <begin position="238"/>
        <end position="435"/>
    </location>
</feature>
<keyword evidence="7 14" id="KW-0812">Transmembrane</keyword>
<comment type="subcellular location">
    <subcellularLocation>
        <location evidence="2">Cell membrane</location>
        <topology evidence="2">Multi-pass membrane protein</topology>
    </subcellularLocation>
</comment>
<dbReference type="Gene3D" id="1.10.287.130">
    <property type="match status" value="1"/>
</dbReference>
<accession>A0A564U648</accession>
<organism evidence="17 18">
    <name type="scientific">Dorea longicatena</name>
    <dbReference type="NCBI Taxonomy" id="88431"/>
    <lineage>
        <taxon>Bacteria</taxon>
        <taxon>Bacillati</taxon>
        <taxon>Bacillota</taxon>
        <taxon>Clostridia</taxon>
        <taxon>Lachnospirales</taxon>
        <taxon>Lachnospiraceae</taxon>
        <taxon>Dorea</taxon>
    </lineage>
</organism>
<dbReference type="InterPro" id="IPR003661">
    <property type="entry name" value="HisK_dim/P_dom"/>
</dbReference>
<evidence type="ECO:0000256" key="13">
    <source>
        <dbReference type="ARBA" id="ARBA00023136"/>
    </source>
</evidence>
<proteinExistence type="predicted"/>
<comment type="catalytic activity">
    <reaction evidence="1">
        <text>ATP + protein L-histidine = ADP + protein N-phospho-L-histidine.</text>
        <dbReference type="EC" id="2.7.13.3"/>
    </reaction>
</comment>
<keyword evidence="6 17" id="KW-0808">Transferase</keyword>
<sequence>MVKVKNANLTVKMLLLLLKGILIGSIVFILLYFGGSHVLMNYYYESDYIYKAETPYVERLQKYVTENHVAATDSEKLKKWSNKQKISYFSVSRERKILFDNFYVEANLLKPVENDMLHYTWYFLQNVKFEDGDADVYIYADYEVKIKLFFIFTITAISFGICFAVFILGIRKEVKYIQKLSESIRQIEGGYWDADIEMRGNDELGNLAYGLDQMRKTLIKKEENEKKMNKNQNKLVLSMAHDLRTPLTSLITFLEIEIKKSANNENQEYIQKSYQKANQIRELTDQLFDFFLIQKQEKIELDPPANVEYALGEYLSEFCAFVEAEGYQVIVKNMEWGEAKVQVYHRYIGRIMDNLVSNIKKYADKEYPIILEMENNENTIQIVFENQKNTKKEYVKGTGIGIQNIKNMMEQMKGESEIINNGNRYAIVLSFPIYRE</sequence>
<dbReference type="Pfam" id="PF00512">
    <property type="entry name" value="HisKA"/>
    <property type="match status" value="1"/>
</dbReference>
<dbReference type="AlphaFoldDB" id="A0A564U648"/>
<keyword evidence="12" id="KW-0902">Two-component regulatory system</keyword>
<dbReference type="GO" id="GO:0005886">
    <property type="term" value="C:plasma membrane"/>
    <property type="evidence" value="ECO:0007669"/>
    <property type="project" value="UniProtKB-SubCell"/>
</dbReference>
<evidence type="ECO:0000256" key="12">
    <source>
        <dbReference type="ARBA" id="ARBA00023012"/>
    </source>
</evidence>